<dbReference type="AlphaFoldDB" id="A0A1R3G0V5"/>
<dbReference type="FunFam" id="2.80.10.50:FF:000067">
    <property type="entry name" value="BnaC05g19630D protein"/>
    <property type="match status" value="1"/>
</dbReference>
<protein>
    <recommendedName>
        <fullName evidence="1">DUF569 domain-containing protein</fullName>
    </recommendedName>
</protein>
<dbReference type="PANTHER" id="PTHR31205">
    <property type="entry name" value="ACTIN CROSS-LINKING PROTEIN (DUF569)"/>
    <property type="match status" value="1"/>
</dbReference>
<dbReference type="InterPro" id="IPR008999">
    <property type="entry name" value="Actin-crosslinking"/>
</dbReference>
<evidence type="ECO:0000259" key="1">
    <source>
        <dbReference type="Pfam" id="PF04601"/>
    </source>
</evidence>
<accession>A0A1R3G0V5</accession>
<proteinExistence type="predicted"/>
<comment type="caution">
    <text evidence="2">The sequence shown here is derived from an EMBL/GenBank/DDBJ whole genome shotgun (WGS) entry which is preliminary data.</text>
</comment>
<organism evidence="2 3">
    <name type="scientific">Corchorus capsularis</name>
    <name type="common">Jute</name>
    <dbReference type="NCBI Taxonomy" id="210143"/>
    <lineage>
        <taxon>Eukaryota</taxon>
        <taxon>Viridiplantae</taxon>
        <taxon>Streptophyta</taxon>
        <taxon>Embryophyta</taxon>
        <taxon>Tracheophyta</taxon>
        <taxon>Spermatophyta</taxon>
        <taxon>Magnoliopsida</taxon>
        <taxon>eudicotyledons</taxon>
        <taxon>Gunneridae</taxon>
        <taxon>Pentapetalae</taxon>
        <taxon>rosids</taxon>
        <taxon>malvids</taxon>
        <taxon>Malvales</taxon>
        <taxon>Malvaceae</taxon>
        <taxon>Grewioideae</taxon>
        <taxon>Apeibeae</taxon>
        <taxon>Corchorus</taxon>
    </lineage>
</organism>
<name>A0A1R3G0V5_COCAP</name>
<evidence type="ECO:0000313" key="2">
    <source>
        <dbReference type="EMBL" id="OMO51650.1"/>
    </source>
</evidence>
<dbReference type="OMA" id="IKCTIES"/>
<dbReference type="InterPro" id="IPR007679">
    <property type="entry name" value="DUF569"/>
</dbReference>
<dbReference type="CDD" id="cd23340">
    <property type="entry name" value="beta-trefoil_FSCN_ACP-like"/>
    <property type="match status" value="1"/>
</dbReference>
<dbReference type="SUPFAM" id="SSF50405">
    <property type="entry name" value="Actin-crosslinking proteins"/>
    <property type="match status" value="1"/>
</dbReference>
<keyword evidence="3" id="KW-1185">Reference proteome</keyword>
<dbReference type="STRING" id="210143.A0A1R3G0V5"/>
<gene>
    <name evidence="2" type="ORF">CCACVL1_29666</name>
</gene>
<dbReference type="OrthoDB" id="2432302at2759"/>
<dbReference type="Gramene" id="OMO51650">
    <property type="protein sequence ID" value="OMO51650"/>
    <property type="gene ID" value="CCACVL1_29666"/>
</dbReference>
<evidence type="ECO:0000313" key="3">
    <source>
        <dbReference type="Proteomes" id="UP000188268"/>
    </source>
</evidence>
<dbReference type="Gene3D" id="2.80.10.50">
    <property type="match status" value="1"/>
</dbReference>
<reference evidence="2 3" key="1">
    <citation type="submission" date="2013-09" db="EMBL/GenBank/DDBJ databases">
        <title>Corchorus capsularis genome sequencing.</title>
        <authorList>
            <person name="Alam M."/>
            <person name="Haque M.S."/>
            <person name="Islam M.S."/>
            <person name="Emdad E.M."/>
            <person name="Islam M.M."/>
            <person name="Ahmed B."/>
            <person name="Halim A."/>
            <person name="Hossen Q.M.M."/>
            <person name="Hossain M.Z."/>
            <person name="Ahmed R."/>
            <person name="Khan M.M."/>
            <person name="Islam R."/>
            <person name="Rashid M.M."/>
            <person name="Khan S.A."/>
            <person name="Rahman M.S."/>
            <person name="Alam M."/>
        </authorList>
    </citation>
    <scope>NUCLEOTIDE SEQUENCE [LARGE SCALE GENOMIC DNA]</scope>
    <source>
        <strain evidence="3">cv. CVL-1</strain>
        <tissue evidence="2">Whole seedling</tissue>
    </source>
</reference>
<dbReference type="Pfam" id="PF04601">
    <property type="entry name" value="DUF569"/>
    <property type="match status" value="1"/>
</dbReference>
<dbReference type="PANTHER" id="PTHR31205:SF69">
    <property type="entry name" value="ACTIN CROSS-LINKING PROTEIN (DUF569)"/>
    <property type="match status" value="1"/>
</dbReference>
<dbReference type="Proteomes" id="UP000188268">
    <property type="component" value="Unassembled WGS sequence"/>
</dbReference>
<dbReference type="EMBL" id="AWWV01015739">
    <property type="protein sequence ID" value="OMO51650.1"/>
    <property type="molecule type" value="Genomic_DNA"/>
</dbReference>
<sequence>MEIFAKAKAVKLRSHLEKYLIADDDQETVRQSRNGAGKRARWFVELVPDKPNVIRLRSCHGKYLTATDLPFLLGMTGKKVLQTVPENMDWKLQWEPIRDGFQVKLKTWCGKFLRANGGTPPWRNSVTHDEPHTGATQRWILWDVEAVQVPESESLVEYLSSVSSFSSISGDVLEALSDLGSGPQSPISVVSSVKSPRFSIISTGSPKLLLAAKQNRTTFRPNRLPETKKQTLQAKAGRRSRVYGAAWNKKKRRRKELKGHLRLEVEEISRFESSSNIVHRLLLMIVAALFLS</sequence>
<feature type="domain" description="DUF569" evidence="1">
    <location>
        <begin position="1"/>
        <end position="142"/>
    </location>
</feature>